<dbReference type="GO" id="GO:0000781">
    <property type="term" value="C:chromosome, telomeric region"/>
    <property type="evidence" value="ECO:0007669"/>
    <property type="project" value="UniProtKB-ARBA"/>
</dbReference>
<evidence type="ECO:0000256" key="2">
    <source>
        <dbReference type="ARBA" id="ARBA00005690"/>
    </source>
</evidence>
<feature type="domain" description="Replication factor-A protein 1 N-terminal" evidence="12">
    <location>
        <begin position="6"/>
        <end position="108"/>
    </location>
</feature>
<dbReference type="Pfam" id="PF04057">
    <property type="entry name" value="Rep-A_N"/>
    <property type="match status" value="1"/>
</dbReference>
<dbReference type="GO" id="GO:0006260">
    <property type="term" value="P:DNA replication"/>
    <property type="evidence" value="ECO:0007669"/>
    <property type="project" value="UniProtKB-KW"/>
</dbReference>
<feature type="compositionally biased region" description="Pro residues" evidence="10">
    <location>
        <begin position="140"/>
        <end position="151"/>
    </location>
</feature>
<dbReference type="GO" id="GO:0008270">
    <property type="term" value="F:zinc ion binding"/>
    <property type="evidence" value="ECO:0007669"/>
    <property type="project" value="UniProtKB-KW"/>
</dbReference>
<dbReference type="GO" id="GO:0003677">
    <property type="term" value="F:DNA binding"/>
    <property type="evidence" value="ECO:0007669"/>
    <property type="project" value="UniProtKB-KW"/>
</dbReference>
<reference evidence="15 16" key="1">
    <citation type="journal article" date="2019" name="Sci. Rep.">
        <title>Comparative genomics of chytrid fungi reveal insights into the obligate biotrophic and pathogenic lifestyle of Synchytrium endobioticum.</title>
        <authorList>
            <person name="van de Vossenberg B.T.L.H."/>
            <person name="Warris S."/>
            <person name="Nguyen H.D.T."/>
            <person name="van Gent-Pelzer M.P.E."/>
            <person name="Joly D.L."/>
            <person name="van de Geest H.C."/>
            <person name="Bonants P.J.M."/>
            <person name="Smith D.S."/>
            <person name="Levesque C.A."/>
            <person name="van der Lee T.A.J."/>
        </authorList>
    </citation>
    <scope>NUCLEOTIDE SEQUENCE [LARGE SCALE GENOMIC DNA]</scope>
    <source>
        <strain evidence="15 16">MB42</strain>
    </source>
</reference>
<dbReference type="GO" id="GO:0005662">
    <property type="term" value="C:DNA replication factor A complex"/>
    <property type="evidence" value="ECO:0007669"/>
    <property type="project" value="UniProtKB-ARBA"/>
</dbReference>
<dbReference type="InterPro" id="IPR007199">
    <property type="entry name" value="Rep_factor-A_N"/>
</dbReference>
<dbReference type="FunFam" id="2.40.50.140:FF:000064">
    <property type="entry name" value="Replication protein A subunit"/>
    <property type="match status" value="1"/>
</dbReference>
<dbReference type="GO" id="GO:0006281">
    <property type="term" value="P:DNA repair"/>
    <property type="evidence" value="ECO:0007669"/>
    <property type="project" value="InterPro"/>
</dbReference>
<keyword evidence="16" id="KW-1185">Reference proteome</keyword>
<evidence type="ECO:0000259" key="12">
    <source>
        <dbReference type="Pfam" id="PF04057"/>
    </source>
</evidence>
<dbReference type="InterPro" id="IPR047192">
    <property type="entry name" value="Euk_RPA1_DBD_C"/>
</dbReference>
<evidence type="ECO:0000256" key="6">
    <source>
        <dbReference type="ARBA" id="ARBA00022833"/>
    </source>
</evidence>
<comment type="subcellular location">
    <subcellularLocation>
        <location evidence="1 9">Nucleus</location>
    </subcellularLocation>
</comment>
<dbReference type="EMBL" id="QEAN01000005">
    <property type="protein sequence ID" value="TPX54434.1"/>
    <property type="molecule type" value="Genomic_DNA"/>
</dbReference>
<dbReference type="PANTHER" id="PTHR47165:SF4">
    <property type="entry name" value="OS03G0429900 PROTEIN"/>
    <property type="match status" value="1"/>
</dbReference>
<dbReference type="GO" id="GO:0007004">
    <property type="term" value="P:telomere maintenance via telomerase"/>
    <property type="evidence" value="ECO:0007669"/>
    <property type="project" value="UniProtKB-ARBA"/>
</dbReference>
<proteinExistence type="inferred from homology"/>
<feature type="compositionally biased region" description="Polar residues" evidence="10">
    <location>
        <begin position="177"/>
        <end position="191"/>
    </location>
</feature>
<evidence type="ECO:0000256" key="3">
    <source>
        <dbReference type="ARBA" id="ARBA00022705"/>
    </source>
</evidence>
<evidence type="ECO:0000256" key="4">
    <source>
        <dbReference type="ARBA" id="ARBA00022723"/>
    </source>
</evidence>
<evidence type="ECO:0000313" key="16">
    <source>
        <dbReference type="Proteomes" id="UP000317494"/>
    </source>
</evidence>
<feature type="domain" description="Replication factor A C-terminal" evidence="13">
    <location>
        <begin position="514"/>
        <end position="655"/>
    </location>
</feature>
<evidence type="ECO:0000259" key="11">
    <source>
        <dbReference type="Pfam" id="PF01336"/>
    </source>
</evidence>
<dbReference type="Pfam" id="PF01336">
    <property type="entry name" value="tRNA_anti-codon"/>
    <property type="match status" value="1"/>
</dbReference>
<evidence type="ECO:0000256" key="5">
    <source>
        <dbReference type="ARBA" id="ARBA00022771"/>
    </source>
</evidence>
<comment type="subunit">
    <text evidence="9">Component of the heterotrimeric canonical replication protein A complex (RPA).</text>
</comment>
<dbReference type="CDD" id="cd04476">
    <property type="entry name" value="RPA1_DBD_C"/>
    <property type="match status" value="1"/>
</dbReference>
<evidence type="ECO:0000256" key="10">
    <source>
        <dbReference type="SAM" id="MobiDB-lite"/>
    </source>
</evidence>
<comment type="caution">
    <text evidence="15">The sequence shown here is derived from an EMBL/GenBank/DDBJ whole genome shotgun (WGS) entry which is preliminary data.</text>
</comment>
<evidence type="ECO:0000259" key="14">
    <source>
        <dbReference type="Pfam" id="PF16900"/>
    </source>
</evidence>
<evidence type="ECO:0000256" key="9">
    <source>
        <dbReference type="RuleBase" id="RU364130"/>
    </source>
</evidence>
<feature type="domain" description="Replication protein A OB" evidence="14">
    <location>
        <begin position="356"/>
        <end position="451"/>
    </location>
</feature>
<comment type="function">
    <text evidence="9">As part of the replication protein A (RPA/RP-A), a single-stranded DNA-binding heterotrimeric complex, may play an essential role in DNA replication, recombination and repair. Binds and stabilizes single-stranded DNA intermediates, preventing complementary DNA reannealing and recruiting different proteins involved in DNA metabolism.</text>
</comment>
<evidence type="ECO:0000256" key="8">
    <source>
        <dbReference type="ARBA" id="ARBA00023242"/>
    </source>
</evidence>
<dbReference type="InterPro" id="IPR031657">
    <property type="entry name" value="REPA_OB_2"/>
</dbReference>
<evidence type="ECO:0000256" key="1">
    <source>
        <dbReference type="ARBA" id="ARBA00004123"/>
    </source>
</evidence>
<keyword evidence="7 9" id="KW-0238">DNA-binding</keyword>
<dbReference type="FunFam" id="2.40.50.140:FF:000090">
    <property type="entry name" value="Replication protein A subunit"/>
    <property type="match status" value="1"/>
</dbReference>
<keyword evidence="5 9" id="KW-0863">Zinc-finger</keyword>
<dbReference type="Proteomes" id="UP000317494">
    <property type="component" value="Unassembled WGS sequence"/>
</dbReference>
<feature type="domain" description="OB" evidence="11">
    <location>
        <begin position="249"/>
        <end position="329"/>
    </location>
</feature>
<dbReference type="Gene3D" id="2.40.50.140">
    <property type="entry name" value="Nucleic acid-binding proteins"/>
    <property type="match status" value="4"/>
</dbReference>
<name>A0A507DRR8_9FUNG</name>
<dbReference type="InterPro" id="IPR004591">
    <property type="entry name" value="Rfa1"/>
</dbReference>
<dbReference type="PANTHER" id="PTHR47165">
    <property type="entry name" value="OS03G0429900 PROTEIN"/>
    <property type="match status" value="1"/>
</dbReference>
<dbReference type="Pfam" id="PF08646">
    <property type="entry name" value="Rep_fac-A_C"/>
    <property type="match status" value="1"/>
</dbReference>
<dbReference type="FunFam" id="2.40.50.140:FF:000117">
    <property type="entry name" value="Replication protein A subunit"/>
    <property type="match status" value="1"/>
</dbReference>
<dbReference type="InterPro" id="IPR004365">
    <property type="entry name" value="NA-bd_OB_tRNA"/>
</dbReference>
<evidence type="ECO:0000313" key="15">
    <source>
        <dbReference type="EMBL" id="TPX54434.1"/>
    </source>
</evidence>
<evidence type="ECO:0000259" key="13">
    <source>
        <dbReference type="Pfam" id="PF08646"/>
    </source>
</evidence>
<dbReference type="InterPro" id="IPR013955">
    <property type="entry name" value="Rep_factor-A_C"/>
</dbReference>
<sequence>MPDYQLTPGFVTAVDAGTAENNPAMMHPVLQVLHAKSVRAADNGIRYRLIVSDGTHFIQSMLATQLNFLMDRDQVGRNSIIRLNKHITNKVPNKGTKLLILLELEVVAGGDNVHDRIGNPVAIYPAENAPEGGGAQQPHAPTPQAAPPQNPHNPHNHQQHRPIDPAPLPQAAPQHQSYSPYQNSNQPYYKSNPQNTTTTTSNANNYTMNQTTLNGPGSYNPGYNKGMAHGADQQIFPIHSLSPYQNKWTIRVRCMGKSDVRHFKNSRGEGKLFSVTFYDESGEIRATAFGDAVTQFYDLLQESGTYFVSKGVIKNANKQFNNTNNDYEMTLDTNTMITICNDPAAAPQINIQAVPLSELYTVQPRTSIDVLGVVKEVGDLNSITTKAGRPANKRDLTIVDTSGFQVRLTLWGKQAETFDGSDHPVIAVKSCQVGDFQGRSLSALGSSTILYNPDIPEAHQLKGWYERDAATSTFQQYTSSGPAGGANGAGKPSVTKVITAIRDEGLGMGEKADYVATKATVTHIKRDNLSYPACPTCNKKMGEDGGSWRCEKCDKMYPGPSYRYMLNFALSDFTGVIWVTAFNEQAEQLLGHKADEMAQLKQENEASFTAIIDEAMFKTYAWTLRCKQDTYNDESKVRVTAQSVAPIDFQSRIQELRDIIAEYQLSYSAAQLSFVGSSCFVESYSALCTLFSQLQRTFLFTIIPVQLPIVLHCTKTQSLTNASRPYRKLSY</sequence>
<protein>
    <recommendedName>
        <fullName evidence="9">Replication protein A subunit</fullName>
    </recommendedName>
</protein>
<dbReference type="STRING" id="286115.A0A507DRR8"/>
<keyword evidence="3 9" id="KW-0235">DNA replication</keyword>
<comment type="similarity">
    <text evidence="2 9">Belongs to the replication factor A protein 1 family.</text>
</comment>
<dbReference type="CDD" id="cd04475">
    <property type="entry name" value="RPA1_DBD_B"/>
    <property type="match status" value="1"/>
</dbReference>
<dbReference type="InterPro" id="IPR012340">
    <property type="entry name" value="NA-bd_OB-fold"/>
</dbReference>
<keyword evidence="6 9" id="KW-0862">Zinc</keyword>
<dbReference type="AlphaFoldDB" id="A0A507DRR8"/>
<evidence type="ECO:0000256" key="7">
    <source>
        <dbReference type="ARBA" id="ARBA00023125"/>
    </source>
</evidence>
<gene>
    <name evidence="15" type="ORF">SeMB42_g00285</name>
</gene>
<dbReference type="NCBIfam" id="TIGR00617">
    <property type="entry name" value="rpa1"/>
    <property type="match status" value="1"/>
</dbReference>
<keyword evidence="8 9" id="KW-0539">Nucleus</keyword>
<dbReference type="CDD" id="cd04474">
    <property type="entry name" value="RPA1_DBD_A"/>
    <property type="match status" value="1"/>
</dbReference>
<keyword evidence="4 9" id="KW-0479">Metal-binding</keyword>
<dbReference type="VEuPathDB" id="FungiDB:SeMB42_g00285"/>
<feature type="region of interest" description="Disordered" evidence="10">
    <location>
        <begin position="124"/>
        <end position="226"/>
    </location>
</feature>
<dbReference type="FunFam" id="2.40.50.140:FF:000041">
    <property type="entry name" value="Replication protein A subunit"/>
    <property type="match status" value="1"/>
</dbReference>
<dbReference type="Pfam" id="PF16900">
    <property type="entry name" value="REPA_OB_2"/>
    <property type="match status" value="1"/>
</dbReference>
<feature type="compositionally biased region" description="Low complexity" evidence="10">
    <location>
        <begin position="192"/>
        <end position="209"/>
    </location>
</feature>
<dbReference type="GO" id="GO:0006310">
    <property type="term" value="P:DNA recombination"/>
    <property type="evidence" value="ECO:0007669"/>
    <property type="project" value="InterPro"/>
</dbReference>
<accession>A0A507DRR8</accession>
<organism evidence="15 16">
    <name type="scientific">Synchytrium endobioticum</name>
    <dbReference type="NCBI Taxonomy" id="286115"/>
    <lineage>
        <taxon>Eukaryota</taxon>
        <taxon>Fungi</taxon>
        <taxon>Fungi incertae sedis</taxon>
        <taxon>Chytridiomycota</taxon>
        <taxon>Chytridiomycota incertae sedis</taxon>
        <taxon>Chytridiomycetes</taxon>
        <taxon>Synchytriales</taxon>
        <taxon>Synchytriaceae</taxon>
        <taxon>Synchytrium</taxon>
    </lineage>
</organism>
<dbReference type="SUPFAM" id="SSF50249">
    <property type="entry name" value="Nucleic acid-binding proteins"/>
    <property type="match status" value="4"/>
</dbReference>